<dbReference type="FunFam" id="3.40.30.10:FF:000331">
    <property type="entry name" value="Glutathione S-transferase"/>
    <property type="match status" value="1"/>
</dbReference>
<keyword evidence="3" id="KW-1185">Reference proteome</keyword>
<dbReference type="Gene3D" id="1.20.1050.10">
    <property type="match status" value="1"/>
</dbReference>
<dbReference type="GO" id="GO:0004364">
    <property type="term" value="F:glutathione transferase activity"/>
    <property type="evidence" value="ECO:0007669"/>
    <property type="project" value="UniProtKB-EC"/>
</dbReference>
<dbReference type="EMBL" id="JAATJB010000010">
    <property type="protein sequence ID" value="NJB98784.1"/>
    <property type="molecule type" value="Genomic_DNA"/>
</dbReference>
<dbReference type="InterPro" id="IPR036282">
    <property type="entry name" value="Glutathione-S-Trfase_C_sf"/>
</dbReference>
<dbReference type="Gene3D" id="3.40.30.10">
    <property type="entry name" value="Glutaredoxin"/>
    <property type="match status" value="1"/>
</dbReference>
<organism evidence="2 3">
    <name type="scientific">Sphingomonas trueperi</name>
    <dbReference type="NCBI Taxonomy" id="53317"/>
    <lineage>
        <taxon>Bacteria</taxon>
        <taxon>Pseudomonadati</taxon>
        <taxon>Pseudomonadota</taxon>
        <taxon>Alphaproteobacteria</taxon>
        <taxon>Sphingomonadales</taxon>
        <taxon>Sphingomonadaceae</taxon>
        <taxon>Sphingomonas</taxon>
    </lineage>
</organism>
<reference evidence="2 3" key="1">
    <citation type="submission" date="2020-03" db="EMBL/GenBank/DDBJ databases">
        <title>Genomic Encyclopedia of Type Strains, Phase IV (KMG-IV): sequencing the most valuable type-strain genomes for metagenomic binning, comparative biology and taxonomic classification.</title>
        <authorList>
            <person name="Goeker M."/>
        </authorList>
    </citation>
    <scope>NUCLEOTIDE SEQUENCE [LARGE SCALE GENOMIC DNA]</scope>
    <source>
        <strain evidence="2 3">DSM 7225</strain>
    </source>
</reference>
<dbReference type="SFLD" id="SFLDS00019">
    <property type="entry name" value="Glutathione_Transferase_(cytos"/>
    <property type="match status" value="1"/>
</dbReference>
<dbReference type="InterPro" id="IPR004045">
    <property type="entry name" value="Glutathione_S-Trfase_N"/>
</dbReference>
<comment type="caution">
    <text evidence="2">The sequence shown here is derived from an EMBL/GenBank/DDBJ whole genome shotgun (WGS) entry which is preliminary data.</text>
</comment>
<dbReference type="AlphaFoldDB" id="A0A7X5Y0H5"/>
<dbReference type="SUPFAM" id="SSF52833">
    <property type="entry name" value="Thioredoxin-like"/>
    <property type="match status" value="1"/>
</dbReference>
<dbReference type="EC" id="2.5.1.18" evidence="2"/>
<dbReference type="CDD" id="cd03207">
    <property type="entry name" value="GST_C_8"/>
    <property type="match status" value="1"/>
</dbReference>
<dbReference type="PROSITE" id="PS50404">
    <property type="entry name" value="GST_NTER"/>
    <property type="match status" value="1"/>
</dbReference>
<evidence type="ECO:0000259" key="1">
    <source>
        <dbReference type="PROSITE" id="PS50404"/>
    </source>
</evidence>
<protein>
    <submittedName>
        <fullName evidence="2">Glutathione S-transferase</fullName>
        <ecNumber evidence="2">2.5.1.18</ecNumber>
    </submittedName>
</protein>
<dbReference type="PANTHER" id="PTHR44051:SF8">
    <property type="entry name" value="GLUTATHIONE S-TRANSFERASE GSTA"/>
    <property type="match status" value="1"/>
</dbReference>
<dbReference type="InterPro" id="IPR040079">
    <property type="entry name" value="Glutathione_S-Trfase"/>
</dbReference>
<dbReference type="SFLD" id="SFLDG00358">
    <property type="entry name" value="Main_(cytGST)"/>
    <property type="match status" value="1"/>
</dbReference>
<accession>A0A7X5Y0H5</accession>
<dbReference type="PANTHER" id="PTHR44051">
    <property type="entry name" value="GLUTATHIONE S-TRANSFERASE-RELATED"/>
    <property type="match status" value="1"/>
</dbReference>
<dbReference type="RefSeq" id="WP_125972295.1">
    <property type="nucleotide sequence ID" value="NZ_BAAADY010000019.1"/>
</dbReference>
<sequence length="223" mass="24531">MPVIAESPVEIVTLDWVPDFARGHVRDFRVRWALEEAGIGYRTAPISTVDRPADYFAEQPFGQVPAYREGAVRMFESGAIVLHIAERSEVLLPRDAVGRARALSWAVAALNSVEPMLMELATVDRFAQGEAWAQLRRPGLVADVDTRLGHLAAALGTREYLEGRFTAGDLLMASALRMLDHTDMLAAHPALAAYQRRCLARPAFVAAIAAQLEELRTEMPEPA</sequence>
<dbReference type="CDD" id="cd03046">
    <property type="entry name" value="GST_N_GTT1_like"/>
    <property type="match status" value="1"/>
</dbReference>
<gene>
    <name evidence="2" type="ORF">GGR89_003121</name>
</gene>
<dbReference type="InterPro" id="IPR036249">
    <property type="entry name" value="Thioredoxin-like_sf"/>
</dbReference>
<proteinExistence type="predicted"/>
<dbReference type="Proteomes" id="UP000531251">
    <property type="component" value="Unassembled WGS sequence"/>
</dbReference>
<name>A0A7X5Y0H5_9SPHN</name>
<evidence type="ECO:0000313" key="2">
    <source>
        <dbReference type="EMBL" id="NJB98784.1"/>
    </source>
</evidence>
<evidence type="ECO:0000313" key="3">
    <source>
        <dbReference type="Proteomes" id="UP000531251"/>
    </source>
</evidence>
<keyword evidence="2" id="KW-0808">Transferase</keyword>
<dbReference type="SUPFAM" id="SSF47616">
    <property type="entry name" value="GST C-terminal domain-like"/>
    <property type="match status" value="1"/>
</dbReference>
<feature type="domain" description="GST N-terminal" evidence="1">
    <location>
        <begin position="14"/>
        <end position="92"/>
    </location>
</feature>
<dbReference type="Pfam" id="PF02798">
    <property type="entry name" value="GST_N"/>
    <property type="match status" value="1"/>
</dbReference>